<dbReference type="STRING" id="1121338.CLTEP_22300"/>
<dbReference type="EMBL" id="LTBA01000036">
    <property type="protein sequence ID" value="KYH32863.1"/>
    <property type="molecule type" value="Genomic_DNA"/>
</dbReference>
<dbReference type="PANTHER" id="PTHR34704:SF1">
    <property type="entry name" value="ATPASE"/>
    <property type="match status" value="1"/>
</dbReference>
<dbReference type="Gene3D" id="3.40.50.300">
    <property type="entry name" value="P-loop containing nucleotide triphosphate hydrolases"/>
    <property type="match status" value="1"/>
</dbReference>
<sequence>MMYQMNEGKKMRFIGRKHELKVLEKLYLENTFQFVVMYGRRRIGKTRLLSEFCKNKNSILFVAEEYNDKIALEKFSKKFLNIMICWIICLHLNHGKKPSYFLIKKPRILLWY</sequence>
<gene>
    <name evidence="2" type="ORF">CLTEP_22300</name>
</gene>
<evidence type="ECO:0000313" key="2">
    <source>
        <dbReference type="EMBL" id="KYH32863.1"/>
    </source>
</evidence>
<comment type="caution">
    <text evidence="2">The sequence shown here is derived from an EMBL/GenBank/DDBJ whole genome shotgun (WGS) entry which is preliminary data.</text>
</comment>
<protein>
    <submittedName>
        <fullName evidence="2">Archaeal ATPase</fullName>
    </submittedName>
</protein>
<evidence type="ECO:0000259" key="1">
    <source>
        <dbReference type="Pfam" id="PF01637"/>
    </source>
</evidence>
<dbReference type="Pfam" id="PF01637">
    <property type="entry name" value="ATPase_2"/>
    <property type="match status" value="1"/>
</dbReference>
<reference evidence="2 3" key="1">
    <citation type="submission" date="2016-02" db="EMBL/GenBank/DDBJ databases">
        <title>Genome sequence of Clostridium tepidiprofundi DSM 19306.</title>
        <authorList>
            <person name="Poehlein A."/>
            <person name="Daniel R."/>
        </authorList>
    </citation>
    <scope>NUCLEOTIDE SEQUENCE [LARGE SCALE GENOMIC DNA]</scope>
    <source>
        <strain evidence="2 3">DSM 19306</strain>
    </source>
</reference>
<dbReference type="InterPro" id="IPR027417">
    <property type="entry name" value="P-loop_NTPase"/>
</dbReference>
<dbReference type="InterPro" id="IPR011579">
    <property type="entry name" value="ATPase_dom"/>
</dbReference>
<proteinExistence type="predicted"/>
<dbReference type="Proteomes" id="UP000075531">
    <property type="component" value="Unassembled WGS sequence"/>
</dbReference>
<keyword evidence="3" id="KW-1185">Reference proteome</keyword>
<dbReference type="AlphaFoldDB" id="A0A151AZ81"/>
<evidence type="ECO:0000313" key="3">
    <source>
        <dbReference type="Proteomes" id="UP000075531"/>
    </source>
</evidence>
<dbReference type="SUPFAM" id="SSF52540">
    <property type="entry name" value="P-loop containing nucleoside triphosphate hydrolases"/>
    <property type="match status" value="1"/>
</dbReference>
<dbReference type="PATRIC" id="fig|1121338.3.peg.2300"/>
<name>A0A151AZ81_9CLOT</name>
<organism evidence="2 3">
    <name type="scientific">Clostridium tepidiprofundi DSM 19306</name>
    <dbReference type="NCBI Taxonomy" id="1121338"/>
    <lineage>
        <taxon>Bacteria</taxon>
        <taxon>Bacillati</taxon>
        <taxon>Bacillota</taxon>
        <taxon>Clostridia</taxon>
        <taxon>Eubacteriales</taxon>
        <taxon>Clostridiaceae</taxon>
        <taxon>Clostridium</taxon>
    </lineage>
</organism>
<dbReference type="PANTHER" id="PTHR34704">
    <property type="entry name" value="ATPASE"/>
    <property type="match status" value="1"/>
</dbReference>
<accession>A0A151AZ81</accession>
<feature type="domain" description="ATPase" evidence="1">
    <location>
        <begin position="13"/>
        <end position="58"/>
    </location>
</feature>
<dbReference type="GO" id="GO:0005524">
    <property type="term" value="F:ATP binding"/>
    <property type="evidence" value="ECO:0007669"/>
    <property type="project" value="InterPro"/>
</dbReference>